<gene>
    <name evidence="1" type="ORF">C7N83_05495</name>
</gene>
<evidence type="ECO:0008006" key="3">
    <source>
        <dbReference type="Google" id="ProtNLM"/>
    </source>
</evidence>
<dbReference type="AlphaFoldDB" id="A0A2P7U0T9"/>
<dbReference type="Pfam" id="PF20159">
    <property type="entry name" value="YidB"/>
    <property type="match status" value="1"/>
</dbReference>
<protein>
    <recommendedName>
        <fullName evidence="3">DUF937 domain-containing protein</fullName>
    </recommendedName>
</protein>
<keyword evidence="2" id="KW-1185">Reference proteome</keyword>
<dbReference type="EMBL" id="PXYY01000024">
    <property type="protein sequence ID" value="PSJ80577.1"/>
    <property type="molecule type" value="Genomic_DNA"/>
</dbReference>
<accession>A0A2P7U0T9</accession>
<dbReference type="Gene3D" id="1.10.10.690">
    <property type="entry name" value="YidB-like"/>
    <property type="match status" value="1"/>
</dbReference>
<proteinExistence type="predicted"/>
<name>A0A2P7U0T9_9NEIS</name>
<organism evidence="1 2">
    <name type="scientific">Neisseria iguanae</name>
    <dbReference type="NCBI Taxonomy" id="90242"/>
    <lineage>
        <taxon>Bacteria</taxon>
        <taxon>Pseudomonadati</taxon>
        <taxon>Pseudomonadota</taxon>
        <taxon>Betaproteobacteria</taxon>
        <taxon>Neisseriales</taxon>
        <taxon>Neisseriaceae</taxon>
        <taxon>Neisseria</taxon>
    </lineage>
</organism>
<reference evidence="1 2" key="1">
    <citation type="submission" date="2018-03" db="EMBL/GenBank/DDBJ databases">
        <title>Neisseria weixii sp. nov., isolated from the intestinal contents of Tibetan Plateau pika (Ochotona curzoniae) in Yushu, Qinghai Province, China.</title>
        <authorList>
            <person name="Gui Z."/>
        </authorList>
    </citation>
    <scope>NUCLEOTIDE SEQUENCE [LARGE SCALE GENOMIC DNA]</scope>
    <source>
        <strain evidence="1 2">ATCC 51483</strain>
    </source>
</reference>
<sequence length="111" mass="11454">MAVDLVRQQGGVGNLINRLQQGGLGDALGSWVSVSQDNAPVSGNKLQKALGSGVVSQVAQKFGIDSRQASDLLAQILPNLVDGATPNGNPQEADGFGLDDIASLVLKNFIK</sequence>
<dbReference type="InterPro" id="IPR027405">
    <property type="entry name" value="YidB-like"/>
</dbReference>
<evidence type="ECO:0000313" key="1">
    <source>
        <dbReference type="EMBL" id="PSJ80577.1"/>
    </source>
</evidence>
<dbReference type="InterPro" id="IPR045372">
    <property type="entry name" value="YidB"/>
</dbReference>
<dbReference type="SUPFAM" id="SSF140804">
    <property type="entry name" value="YidB-like"/>
    <property type="match status" value="1"/>
</dbReference>
<dbReference type="Proteomes" id="UP000241868">
    <property type="component" value="Unassembled WGS sequence"/>
</dbReference>
<dbReference type="OrthoDB" id="9795283at2"/>
<evidence type="ECO:0000313" key="2">
    <source>
        <dbReference type="Proteomes" id="UP000241868"/>
    </source>
</evidence>
<comment type="caution">
    <text evidence="1">The sequence shown here is derived from an EMBL/GenBank/DDBJ whole genome shotgun (WGS) entry which is preliminary data.</text>
</comment>